<proteinExistence type="predicted"/>
<dbReference type="InterPro" id="IPR036412">
    <property type="entry name" value="HAD-like_sf"/>
</dbReference>
<sequence>MIFYRKITPIKAMTFDIDDTFYNNWPYIKEAEQALTHYIADQYPSLGHITWADRLAAKEKVLTQRPEIAFDMCKLRLATLEFLFSDLGLNPIEASKTAQDCFAYFYFKRSDFTINPEYHSTMSVLASKIPLIAITNGNVNMQQIGLAQYFTGVYHASVEYKAKPHPDMFIAAQQDLLVSMQDILHIGDCPINDVWGAYKMGMQTAWYADDREMSINQEKFRVLPSVQLTNLHELVDLI</sequence>
<organism evidence="4 5">
    <name type="scientific">Opacimonas viscosa</name>
    <dbReference type="NCBI Taxonomy" id="2961944"/>
    <lineage>
        <taxon>Bacteria</taxon>
        <taxon>Pseudomonadati</taxon>
        <taxon>Pseudomonadota</taxon>
        <taxon>Gammaproteobacteria</taxon>
        <taxon>Alteromonadales</taxon>
        <taxon>Alteromonadaceae</taxon>
        <taxon>Opacimonas</taxon>
    </lineage>
</organism>
<dbReference type="Gene3D" id="3.40.50.1000">
    <property type="entry name" value="HAD superfamily/HAD-like"/>
    <property type="match status" value="1"/>
</dbReference>
<keyword evidence="5" id="KW-1185">Reference proteome</keyword>
<dbReference type="PANTHER" id="PTHR46470:SF4">
    <property type="entry name" value="5-AMINO-6-(5-PHOSPHO-D-RIBITYLAMINO)URACIL PHOSPHATASE YIGB"/>
    <property type="match status" value="1"/>
</dbReference>
<dbReference type="Gene3D" id="1.20.120.1600">
    <property type="match status" value="1"/>
</dbReference>
<dbReference type="GO" id="GO:0009231">
    <property type="term" value="P:riboflavin biosynthetic process"/>
    <property type="evidence" value="ECO:0007669"/>
    <property type="project" value="TreeGrafter"/>
</dbReference>
<dbReference type="InterPro" id="IPR051400">
    <property type="entry name" value="HAD-like_hydrolase"/>
</dbReference>
<dbReference type="SFLD" id="SFLDS00003">
    <property type="entry name" value="Haloacid_Dehalogenase"/>
    <property type="match status" value="1"/>
</dbReference>
<gene>
    <name evidence="4" type="ORF">NLF92_04640</name>
</gene>
<dbReference type="AlphaFoldDB" id="A0AA42BKW7"/>
<dbReference type="SFLD" id="SFLDG01129">
    <property type="entry name" value="C1.5:_HAD__Beta-PGM__Phosphata"/>
    <property type="match status" value="1"/>
</dbReference>
<evidence type="ECO:0000313" key="5">
    <source>
        <dbReference type="Proteomes" id="UP001165413"/>
    </source>
</evidence>
<dbReference type="RefSeq" id="WP_254099346.1">
    <property type="nucleotide sequence ID" value="NZ_JANATA010000005.1"/>
</dbReference>
<dbReference type="InterPro" id="IPR006439">
    <property type="entry name" value="HAD-SF_hydro_IA"/>
</dbReference>
<dbReference type="GO" id="GO:0016787">
    <property type="term" value="F:hydrolase activity"/>
    <property type="evidence" value="ECO:0007669"/>
    <property type="project" value="UniProtKB-KW"/>
</dbReference>
<dbReference type="EMBL" id="JANATA010000005">
    <property type="protein sequence ID" value="MCP3428228.1"/>
    <property type="molecule type" value="Genomic_DNA"/>
</dbReference>
<keyword evidence="3" id="KW-0460">Magnesium</keyword>
<evidence type="ECO:0000313" key="4">
    <source>
        <dbReference type="EMBL" id="MCP3428228.1"/>
    </source>
</evidence>
<comment type="caution">
    <text evidence="4">The sequence shown here is derived from an EMBL/GenBank/DDBJ whole genome shotgun (WGS) entry which is preliminary data.</text>
</comment>
<reference evidence="4" key="1">
    <citation type="submission" date="2022-07" db="EMBL/GenBank/DDBJ databases">
        <title>Characterization of the Novel Bacterium Alteromonas immobilis LMIT006 and Alteromonas gregis LMIT007.</title>
        <authorList>
            <person name="Lin X."/>
        </authorList>
    </citation>
    <scope>NUCLEOTIDE SEQUENCE</scope>
    <source>
        <strain evidence="4">LMIT007</strain>
    </source>
</reference>
<dbReference type="PANTHER" id="PTHR46470">
    <property type="entry name" value="N-ACYLNEURAMINATE-9-PHOSPHATASE"/>
    <property type="match status" value="1"/>
</dbReference>
<dbReference type="InterPro" id="IPR023214">
    <property type="entry name" value="HAD_sf"/>
</dbReference>
<name>A0AA42BKW7_9ALTE</name>
<dbReference type="Proteomes" id="UP001165413">
    <property type="component" value="Unassembled WGS sequence"/>
</dbReference>
<dbReference type="Pfam" id="PF00702">
    <property type="entry name" value="Hydrolase"/>
    <property type="match status" value="1"/>
</dbReference>
<keyword evidence="2 4" id="KW-0378">Hydrolase</keyword>
<dbReference type="SUPFAM" id="SSF56784">
    <property type="entry name" value="HAD-like"/>
    <property type="match status" value="1"/>
</dbReference>
<dbReference type="NCBIfam" id="TIGR01549">
    <property type="entry name" value="HAD-SF-IA-v1"/>
    <property type="match status" value="1"/>
</dbReference>
<evidence type="ECO:0000256" key="2">
    <source>
        <dbReference type="ARBA" id="ARBA00022801"/>
    </source>
</evidence>
<protein>
    <submittedName>
        <fullName evidence="4">HAD-IA family hydrolase</fullName>
    </submittedName>
</protein>
<comment type="cofactor">
    <cofactor evidence="1">
        <name>Mg(2+)</name>
        <dbReference type="ChEBI" id="CHEBI:18420"/>
    </cofactor>
</comment>
<evidence type="ECO:0000256" key="1">
    <source>
        <dbReference type="ARBA" id="ARBA00001946"/>
    </source>
</evidence>
<accession>A0AA42BKW7</accession>
<evidence type="ECO:0000256" key="3">
    <source>
        <dbReference type="ARBA" id="ARBA00022842"/>
    </source>
</evidence>